<evidence type="ECO:0000313" key="2">
    <source>
        <dbReference type="Proteomes" id="UP000199223"/>
    </source>
</evidence>
<dbReference type="EMBL" id="FNZA01000004">
    <property type="protein sequence ID" value="SEJ11667.1"/>
    <property type="molecule type" value="Genomic_DNA"/>
</dbReference>
<sequence length="167" mass="18967">MYHNPDMMRRSCFEAAGSGTVATSKEGVANQIASEGGVIWCIGRDCQDVPDGEGGFECGESYEEFYLYERVDNPTVEPGDEFFDIYLVGTSQFPQQGRHPEHRILLNNKPYFGKIHDLLRKGVQLLTDPDIIADFENEFVELWRKYKKASGTRQPLSSPHAAHHRRT</sequence>
<gene>
    <name evidence="1" type="ORF">SAMN04488058_10446</name>
</gene>
<keyword evidence="2" id="KW-1185">Reference proteome</keyword>
<dbReference type="AlphaFoldDB" id="A0A1H6WC95"/>
<evidence type="ECO:0000313" key="1">
    <source>
        <dbReference type="EMBL" id="SEJ11667.1"/>
    </source>
</evidence>
<dbReference type="STRING" id="856736.SAMN04488058_10446"/>
<protein>
    <submittedName>
        <fullName evidence="1">Uncharacterized protein</fullName>
    </submittedName>
</protein>
<name>A0A1H6WC95_9DEIO</name>
<proteinExistence type="predicted"/>
<reference evidence="2" key="1">
    <citation type="submission" date="2016-10" db="EMBL/GenBank/DDBJ databases">
        <authorList>
            <person name="Varghese N."/>
            <person name="Submissions S."/>
        </authorList>
    </citation>
    <scope>NUCLEOTIDE SEQUENCE [LARGE SCALE GENOMIC DNA]</scope>
    <source>
        <strain evidence="2">CGMCC 1.10218</strain>
    </source>
</reference>
<dbReference type="Proteomes" id="UP000199223">
    <property type="component" value="Unassembled WGS sequence"/>
</dbReference>
<organism evidence="1 2">
    <name type="scientific">Deinococcus reticulitermitis</name>
    <dbReference type="NCBI Taxonomy" id="856736"/>
    <lineage>
        <taxon>Bacteria</taxon>
        <taxon>Thermotogati</taxon>
        <taxon>Deinococcota</taxon>
        <taxon>Deinococci</taxon>
        <taxon>Deinococcales</taxon>
        <taxon>Deinococcaceae</taxon>
        <taxon>Deinococcus</taxon>
    </lineage>
</organism>
<accession>A0A1H6WC95</accession>